<comment type="caution">
    <text evidence="1">The sequence shown here is derived from an EMBL/GenBank/DDBJ whole genome shotgun (WGS) entry which is preliminary data.</text>
</comment>
<sequence length="147" mass="16915">MSYDLHHHMSVYVKLFRSLECVTELIRKTNWVEGSTPVDYWIDTADYLYVIANTFNLCVVLIARFGSTTVLPFYSNMDCTAGMLFIGFTAERSISYRYFFLFLFTVSATPYSYSCEMDALCLQCRCNGNIIEMYELVDGQTLIITGL</sequence>
<gene>
    <name evidence="1" type="ORF">M9H77_08772</name>
</gene>
<protein>
    <submittedName>
        <fullName evidence="1">Uncharacterized protein</fullName>
    </submittedName>
</protein>
<accession>A0ACC0BYX0</accession>
<name>A0ACC0BYX0_CATRO</name>
<evidence type="ECO:0000313" key="2">
    <source>
        <dbReference type="Proteomes" id="UP001060085"/>
    </source>
</evidence>
<keyword evidence="2" id="KW-1185">Reference proteome</keyword>
<organism evidence="1 2">
    <name type="scientific">Catharanthus roseus</name>
    <name type="common">Madagascar periwinkle</name>
    <name type="synonym">Vinca rosea</name>
    <dbReference type="NCBI Taxonomy" id="4058"/>
    <lineage>
        <taxon>Eukaryota</taxon>
        <taxon>Viridiplantae</taxon>
        <taxon>Streptophyta</taxon>
        <taxon>Embryophyta</taxon>
        <taxon>Tracheophyta</taxon>
        <taxon>Spermatophyta</taxon>
        <taxon>Magnoliopsida</taxon>
        <taxon>eudicotyledons</taxon>
        <taxon>Gunneridae</taxon>
        <taxon>Pentapetalae</taxon>
        <taxon>asterids</taxon>
        <taxon>lamiids</taxon>
        <taxon>Gentianales</taxon>
        <taxon>Apocynaceae</taxon>
        <taxon>Rauvolfioideae</taxon>
        <taxon>Vinceae</taxon>
        <taxon>Catharanthinae</taxon>
        <taxon>Catharanthus</taxon>
    </lineage>
</organism>
<dbReference type="EMBL" id="CM044702">
    <property type="protein sequence ID" value="KAI5677822.1"/>
    <property type="molecule type" value="Genomic_DNA"/>
</dbReference>
<reference evidence="2" key="1">
    <citation type="journal article" date="2023" name="Nat. Plants">
        <title>Single-cell RNA sequencing provides a high-resolution roadmap for understanding the multicellular compartmentation of specialized metabolism.</title>
        <authorList>
            <person name="Sun S."/>
            <person name="Shen X."/>
            <person name="Li Y."/>
            <person name="Li Y."/>
            <person name="Wang S."/>
            <person name="Li R."/>
            <person name="Zhang H."/>
            <person name="Shen G."/>
            <person name="Guo B."/>
            <person name="Wei J."/>
            <person name="Xu J."/>
            <person name="St-Pierre B."/>
            <person name="Chen S."/>
            <person name="Sun C."/>
        </authorList>
    </citation>
    <scope>NUCLEOTIDE SEQUENCE [LARGE SCALE GENOMIC DNA]</scope>
</reference>
<proteinExistence type="predicted"/>
<dbReference type="Proteomes" id="UP001060085">
    <property type="component" value="Linkage Group LG02"/>
</dbReference>
<evidence type="ECO:0000313" key="1">
    <source>
        <dbReference type="EMBL" id="KAI5677822.1"/>
    </source>
</evidence>